<dbReference type="PANTHER" id="PTHR13479:SF40">
    <property type="entry name" value="SMALL RIBOSOMAL SUBUNIT PROTEIN BS18M"/>
    <property type="match status" value="1"/>
</dbReference>
<name>A0A3N1XG98_9FIRM</name>
<dbReference type="GO" id="GO:0003735">
    <property type="term" value="F:structural constituent of ribosome"/>
    <property type="evidence" value="ECO:0007669"/>
    <property type="project" value="InterPro"/>
</dbReference>
<evidence type="ECO:0000256" key="2">
    <source>
        <dbReference type="ARBA" id="ARBA00022730"/>
    </source>
</evidence>
<evidence type="ECO:0000313" key="10">
    <source>
        <dbReference type="EMBL" id="ROR25726.1"/>
    </source>
</evidence>
<dbReference type="InterPro" id="IPR036870">
    <property type="entry name" value="Ribosomal_bS18_sf"/>
</dbReference>
<dbReference type="GO" id="GO:0006412">
    <property type="term" value="P:translation"/>
    <property type="evidence" value="ECO:0007669"/>
    <property type="project" value="UniProtKB-UniRule"/>
</dbReference>
<comment type="similarity">
    <text evidence="1 7 8">Belongs to the bacterial ribosomal protein bS18 family.</text>
</comment>
<proteinExistence type="inferred from homology"/>
<comment type="subunit">
    <text evidence="7">Part of the 30S ribosomal subunit. Forms a tight heterodimer with protein bS6.</text>
</comment>
<evidence type="ECO:0000256" key="4">
    <source>
        <dbReference type="ARBA" id="ARBA00022980"/>
    </source>
</evidence>
<protein>
    <recommendedName>
        <fullName evidence="6 7">Small ribosomal subunit protein bS18</fullName>
    </recommendedName>
</protein>
<dbReference type="EMBL" id="RJVG01000010">
    <property type="protein sequence ID" value="ROR25726.1"/>
    <property type="molecule type" value="Genomic_DNA"/>
</dbReference>
<feature type="compositionally biased region" description="Basic and acidic residues" evidence="9">
    <location>
        <begin position="1"/>
        <end position="19"/>
    </location>
</feature>
<feature type="region of interest" description="Disordered" evidence="9">
    <location>
        <begin position="1"/>
        <end position="27"/>
    </location>
</feature>
<evidence type="ECO:0000256" key="7">
    <source>
        <dbReference type="HAMAP-Rule" id="MF_00270"/>
    </source>
</evidence>
<accession>A0A3N1XG98</accession>
<evidence type="ECO:0000256" key="9">
    <source>
        <dbReference type="SAM" id="MobiDB-lite"/>
    </source>
</evidence>
<evidence type="ECO:0000313" key="11">
    <source>
        <dbReference type="Proteomes" id="UP000273083"/>
    </source>
</evidence>
<dbReference type="RefSeq" id="WP_123610334.1">
    <property type="nucleotide sequence ID" value="NZ_RJVG01000010.1"/>
</dbReference>
<keyword evidence="5 7" id="KW-0687">Ribonucleoprotein</keyword>
<keyword evidence="11" id="KW-1185">Reference proteome</keyword>
<dbReference type="PANTHER" id="PTHR13479">
    <property type="entry name" value="30S RIBOSOMAL PROTEIN S18"/>
    <property type="match status" value="1"/>
</dbReference>
<sequence length="94" mass="10972">MPFNKNDRNDRGDRGDSSFKRRGGRRRKKVCVFCADKNHTGIDYKDINKLKRYVSERGKILPRRITGNCAKHQRALTVAIKRARHIALMPYTLD</sequence>
<keyword evidence="2 7" id="KW-0699">rRNA-binding</keyword>
<dbReference type="Pfam" id="PF01084">
    <property type="entry name" value="Ribosomal_S18"/>
    <property type="match status" value="1"/>
</dbReference>
<dbReference type="PROSITE" id="PS00057">
    <property type="entry name" value="RIBOSOMAL_S18"/>
    <property type="match status" value="1"/>
</dbReference>
<evidence type="ECO:0000256" key="6">
    <source>
        <dbReference type="ARBA" id="ARBA00035141"/>
    </source>
</evidence>
<dbReference type="OrthoDB" id="9812008at2"/>
<dbReference type="NCBIfam" id="TIGR00165">
    <property type="entry name" value="S18"/>
    <property type="match status" value="1"/>
</dbReference>
<dbReference type="AlphaFoldDB" id="A0A3N1XG98"/>
<dbReference type="GO" id="GO:0070181">
    <property type="term" value="F:small ribosomal subunit rRNA binding"/>
    <property type="evidence" value="ECO:0007669"/>
    <property type="project" value="TreeGrafter"/>
</dbReference>
<dbReference type="SUPFAM" id="SSF46911">
    <property type="entry name" value="Ribosomal protein S18"/>
    <property type="match status" value="1"/>
</dbReference>
<dbReference type="GO" id="GO:0022627">
    <property type="term" value="C:cytosolic small ribosomal subunit"/>
    <property type="evidence" value="ECO:0007669"/>
    <property type="project" value="TreeGrafter"/>
</dbReference>
<dbReference type="InterPro" id="IPR001648">
    <property type="entry name" value="Ribosomal_bS18"/>
</dbReference>
<dbReference type="InterPro" id="IPR018275">
    <property type="entry name" value="Ribosomal_bS18_CS"/>
</dbReference>
<gene>
    <name evidence="7" type="primary">rpsR</name>
    <name evidence="10" type="ORF">EDD66_11082</name>
</gene>
<evidence type="ECO:0000256" key="3">
    <source>
        <dbReference type="ARBA" id="ARBA00022884"/>
    </source>
</evidence>
<dbReference type="Gene3D" id="4.10.640.10">
    <property type="entry name" value="Ribosomal protein S18"/>
    <property type="match status" value="1"/>
</dbReference>
<evidence type="ECO:0000256" key="1">
    <source>
        <dbReference type="ARBA" id="ARBA00005589"/>
    </source>
</evidence>
<reference evidence="10 11" key="1">
    <citation type="submission" date="2018-11" db="EMBL/GenBank/DDBJ databases">
        <title>Genomic Encyclopedia of Type Strains, Phase IV (KMG-IV): sequencing the most valuable type-strain genomes for metagenomic binning, comparative biology and taxonomic classification.</title>
        <authorList>
            <person name="Goeker M."/>
        </authorList>
    </citation>
    <scope>NUCLEOTIDE SEQUENCE [LARGE SCALE GENOMIC DNA]</scope>
    <source>
        <strain evidence="10 11">DSM 26537</strain>
    </source>
</reference>
<dbReference type="FunFam" id="4.10.640.10:FF:000004">
    <property type="entry name" value="30S ribosomal protein S18"/>
    <property type="match status" value="1"/>
</dbReference>
<dbReference type="HAMAP" id="MF_00270">
    <property type="entry name" value="Ribosomal_bS18"/>
    <property type="match status" value="1"/>
</dbReference>
<organism evidence="10 11">
    <name type="scientific">Mobilisporobacter senegalensis</name>
    <dbReference type="NCBI Taxonomy" id="1329262"/>
    <lineage>
        <taxon>Bacteria</taxon>
        <taxon>Bacillati</taxon>
        <taxon>Bacillota</taxon>
        <taxon>Clostridia</taxon>
        <taxon>Lachnospirales</taxon>
        <taxon>Lachnospiraceae</taxon>
        <taxon>Mobilisporobacter</taxon>
    </lineage>
</organism>
<comment type="caution">
    <text evidence="10">The sequence shown here is derived from an EMBL/GenBank/DDBJ whole genome shotgun (WGS) entry which is preliminary data.</text>
</comment>
<keyword evidence="4 7" id="KW-0689">Ribosomal protein</keyword>
<dbReference type="Proteomes" id="UP000273083">
    <property type="component" value="Unassembled WGS sequence"/>
</dbReference>
<comment type="function">
    <text evidence="7">Binds as a heterodimer with protein bS6 to the central domain of the 16S rRNA, where it helps stabilize the platform of the 30S subunit.</text>
</comment>
<evidence type="ECO:0000256" key="5">
    <source>
        <dbReference type="ARBA" id="ARBA00023274"/>
    </source>
</evidence>
<keyword evidence="3 7" id="KW-0694">RNA-binding</keyword>
<dbReference type="PRINTS" id="PR00974">
    <property type="entry name" value="RIBOSOMALS18"/>
</dbReference>
<evidence type="ECO:0000256" key="8">
    <source>
        <dbReference type="RuleBase" id="RU003910"/>
    </source>
</evidence>